<dbReference type="AlphaFoldDB" id="A0AAW0FI04"/>
<comment type="caution">
    <text evidence="2">The sequence shown here is derived from an EMBL/GenBank/DDBJ whole genome shotgun (WGS) entry which is preliminary data.</text>
</comment>
<evidence type="ECO:0000313" key="2">
    <source>
        <dbReference type="EMBL" id="KAK7679169.1"/>
    </source>
</evidence>
<sequence length="78" mass="8581">MPIDKSPNKRSTQHRRRAPYSDAGSPEASACSSREAVVEHTSATQLLQSLLTSGIKPHALPKHMPIMLRLGRHGWKIG</sequence>
<reference evidence="2 3" key="1">
    <citation type="submission" date="2022-09" db="EMBL/GenBank/DDBJ databases">
        <authorList>
            <person name="Palmer J.M."/>
        </authorList>
    </citation>
    <scope>NUCLEOTIDE SEQUENCE [LARGE SCALE GENOMIC DNA]</scope>
    <source>
        <strain evidence="2 3">DSM 7382</strain>
    </source>
</reference>
<organism evidence="2 3">
    <name type="scientific">Cerrena zonata</name>
    <dbReference type="NCBI Taxonomy" id="2478898"/>
    <lineage>
        <taxon>Eukaryota</taxon>
        <taxon>Fungi</taxon>
        <taxon>Dikarya</taxon>
        <taxon>Basidiomycota</taxon>
        <taxon>Agaricomycotina</taxon>
        <taxon>Agaricomycetes</taxon>
        <taxon>Polyporales</taxon>
        <taxon>Cerrenaceae</taxon>
        <taxon>Cerrena</taxon>
    </lineage>
</organism>
<dbReference type="Proteomes" id="UP001385951">
    <property type="component" value="Unassembled WGS sequence"/>
</dbReference>
<evidence type="ECO:0000313" key="3">
    <source>
        <dbReference type="Proteomes" id="UP001385951"/>
    </source>
</evidence>
<name>A0AAW0FI04_9APHY</name>
<protein>
    <submittedName>
        <fullName evidence="2">Uncharacterized protein</fullName>
    </submittedName>
</protein>
<proteinExistence type="predicted"/>
<dbReference type="EMBL" id="JASBNA010000062">
    <property type="protein sequence ID" value="KAK7679169.1"/>
    <property type="molecule type" value="Genomic_DNA"/>
</dbReference>
<accession>A0AAW0FI04</accession>
<keyword evidence="3" id="KW-1185">Reference proteome</keyword>
<evidence type="ECO:0000256" key="1">
    <source>
        <dbReference type="SAM" id="MobiDB-lite"/>
    </source>
</evidence>
<gene>
    <name evidence="2" type="ORF">QCA50_017747</name>
</gene>
<feature type="region of interest" description="Disordered" evidence="1">
    <location>
        <begin position="1"/>
        <end position="34"/>
    </location>
</feature>